<feature type="chain" id="PRO_5044954725" description="Flagella basal body P-ring formation protein FlgA" evidence="4">
    <location>
        <begin position="20"/>
        <end position="247"/>
    </location>
</feature>
<evidence type="ECO:0000256" key="3">
    <source>
        <dbReference type="ARBA" id="ARBA00022764"/>
    </source>
</evidence>
<dbReference type="InterPro" id="IPR039246">
    <property type="entry name" value="Flagellar_FlgA"/>
</dbReference>
<feature type="domain" description="SAF" evidence="5">
    <location>
        <begin position="106"/>
        <end position="166"/>
    </location>
</feature>
<protein>
    <recommendedName>
        <fullName evidence="4">Flagella basal body P-ring formation protein FlgA</fullName>
    </recommendedName>
</protein>
<gene>
    <name evidence="6" type="ORF">J2800_004755</name>
</gene>
<keyword evidence="4" id="KW-1005">Bacterial flagellum biogenesis</keyword>
<dbReference type="InterPro" id="IPR013974">
    <property type="entry name" value="SAF"/>
</dbReference>
<comment type="function">
    <text evidence="4">Involved in the assembly process of the P-ring formation. It may associate with FlgF on the rod constituting a structure essential for the P-ring assembly or may act as a modulator protein for the P-ring assembly.</text>
</comment>
<evidence type="ECO:0000259" key="5">
    <source>
        <dbReference type="SMART" id="SM00858"/>
    </source>
</evidence>
<comment type="similarity">
    <text evidence="4">Belongs to the FlgA family.</text>
</comment>
<dbReference type="EMBL" id="JAVDRL010000017">
    <property type="protein sequence ID" value="MDR6533985.1"/>
    <property type="molecule type" value="Genomic_DNA"/>
</dbReference>
<dbReference type="NCBIfam" id="TIGR03170">
    <property type="entry name" value="flgA_cterm"/>
    <property type="match status" value="1"/>
</dbReference>
<keyword evidence="7" id="KW-1185">Reference proteome</keyword>
<reference evidence="6 7" key="1">
    <citation type="submission" date="2023-07" db="EMBL/GenBank/DDBJ databases">
        <title>Sorghum-associated microbial communities from plants grown in Nebraska, USA.</title>
        <authorList>
            <person name="Schachtman D."/>
        </authorList>
    </citation>
    <scope>NUCLEOTIDE SEQUENCE [LARGE SCALE GENOMIC DNA]</scope>
    <source>
        <strain evidence="6 7">DS2154</strain>
    </source>
</reference>
<dbReference type="Proteomes" id="UP001262754">
    <property type="component" value="Unassembled WGS sequence"/>
</dbReference>
<sequence length="247" mass="25225">MKAFVPALAALLIATPALAGQAVSLRSDTTDADGRITLGELFDGAGAASDVVVANRVGPSAVLEAGAVQIAARRAGLDWANSNGVRRIIVRQGSDSGVAGASRGNVEVLAYARSLATGELVQPEDLVWIKAAAGPSDAPRDADDLIGMTVKRPLRQGAAASLRDVSTPQVIKAGDIVAVTYEDDGVALTLQGKAMSAGAIGESLMVQNTASKKIIETVVTGPGSTAVGPQAMRLKANRNNTLRYAAR</sequence>
<evidence type="ECO:0000256" key="4">
    <source>
        <dbReference type="RuleBase" id="RU362063"/>
    </source>
</evidence>
<dbReference type="Pfam" id="PF13144">
    <property type="entry name" value="ChapFlgA"/>
    <property type="match status" value="1"/>
</dbReference>
<keyword evidence="6" id="KW-0969">Cilium</keyword>
<dbReference type="SMART" id="SM00858">
    <property type="entry name" value="SAF"/>
    <property type="match status" value="1"/>
</dbReference>
<evidence type="ECO:0000313" key="6">
    <source>
        <dbReference type="EMBL" id="MDR6533985.1"/>
    </source>
</evidence>
<evidence type="ECO:0000313" key="7">
    <source>
        <dbReference type="Proteomes" id="UP001262754"/>
    </source>
</evidence>
<organism evidence="6 7">
    <name type="scientific">Caulobacter rhizosphaerae</name>
    <dbReference type="NCBI Taxonomy" id="2010972"/>
    <lineage>
        <taxon>Bacteria</taxon>
        <taxon>Pseudomonadati</taxon>
        <taxon>Pseudomonadota</taxon>
        <taxon>Alphaproteobacteria</taxon>
        <taxon>Caulobacterales</taxon>
        <taxon>Caulobacteraceae</taxon>
        <taxon>Caulobacter</taxon>
    </lineage>
</organism>
<evidence type="ECO:0000256" key="1">
    <source>
        <dbReference type="ARBA" id="ARBA00004418"/>
    </source>
</evidence>
<comment type="subcellular location">
    <subcellularLocation>
        <location evidence="1 4">Periplasm</location>
    </subcellularLocation>
</comment>
<keyword evidence="3 4" id="KW-0574">Periplasm</keyword>
<accession>A0ABU1N7G7</accession>
<proteinExistence type="inferred from homology"/>
<keyword evidence="6" id="KW-0282">Flagellum</keyword>
<dbReference type="CDD" id="cd11614">
    <property type="entry name" value="SAF_CpaB_FlgA_like"/>
    <property type="match status" value="1"/>
</dbReference>
<dbReference type="InterPro" id="IPR017585">
    <property type="entry name" value="SAF_FlgA"/>
</dbReference>
<dbReference type="PANTHER" id="PTHR36307">
    <property type="entry name" value="FLAGELLA BASAL BODY P-RING FORMATION PROTEIN FLGA"/>
    <property type="match status" value="1"/>
</dbReference>
<comment type="caution">
    <text evidence="6">The sequence shown here is derived from an EMBL/GenBank/DDBJ whole genome shotgun (WGS) entry which is preliminary data.</text>
</comment>
<evidence type="ECO:0000256" key="2">
    <source>
        <dbReference type="ARBA" id="ARBA00022729"/>
    </source>
</evidence>
<dbReference type="RefSeq" id="WP_310035106.1">
    <property type="nucleotide sequence ID" value="NZ_JAVDRL010000017.1"/>
</dbReference>
<name>A0ABU1N7G7_9CAUL</name>
<feature type="signal peptide" evidence="4">
    <location>
        <begin position="1"/>
        <end position="19"/>
    </location>
</feature>
<keyword evidence="6" id="KW-0966">Cell projection</keyword>
<dbReference type="Gene3D" id="2.30.30.760">
    <property type="match status" value="1"/>
</dbReference>
<keyword evidence="2 4" id="KW-0732">Signal</keyword>
<dbReference type="PANTHER" id="PTHR36307:SF1">
    <property type="entry name" value="FLAGELLA BASAL BODY P-RING FORMATION PROTEIN FLGA"/>
    <property type="match status" value="1"/>
</dbReference>